<sequence length="138" mass="15629">MLLLQRCTSCMSGYVRSRISAFAGLHISIRADLMHHNMQHRAVIGMICLLLFLSNASVRARNDRAEGSGDVGRCLGYPMRLAHRNRTGIPKPHRLHARNLNANSDVTSALLLQRRTSCESAYLRSYTRLSYFQNSNRI</sequence>
<protein>
    <submittedName>
        <fullName evidence="1">Uncharacterized protein</fullName>
    </submittedName>
</protein>
<dbReference type="AlphaFoldDB" id="A0A9P5YN76"/>
<evidence type="ECO:0000313" key="2">
    <source>
        <dbReference type="Proteomes" id="UP000807469"/>
    </source>
</evidence>
<comment type="caution">
    <text evidence="1">The sequence shown here is derived from an EMBL/GenBank/DDBJ whole genome shotgun (WGS) entry which is preliminary data.</text>
</comment>
<dbReference type="Proteomes" id="UP000807469">
    <property type="component" value="Unassembled WGS sequence"/>
</dbReference>
<reference evidence="1" key="1">
    <citation type="submission" date="2020-11" db="EMBL/GenBank/DDBJ databases">
        <authorList>
            <consortium name="DOE Joint Genome Institute"/>
            <person name="Ahrendt S."/>
            <person name="Riley R."/>
            <person name="Andreopoulos W."/>
            <person name="Labutti K."/>
            <person name="Pangilinan J."/>
            <person name="Ruiz-Duenas F.J."/>
            <person name="Barrasa J.M."/>
            <person name="Sanchez-Garcia M."/>
            <person name="Camarero S."/>
            <person name="Miyauchi S."/>
            <person name="Serrano A."/>
            <person name="Linde D."/>
            <person name="Babiker R."/>
            <person name="Drula E."/>
            <person name="Ayuso-Fernandez I."/>
            <person name="Pacheco R."/>
            <person name="Padilla G."/>
            <person name="Ferreira P."/>
            <person name="Barriuso J."/>
            <person name="Kellner H."/>
            <person name="Castanera R."/>
            <person name="Alfaro M."/>
            <person name="Ramirez L."/>
            <person name="Pisabarro A.G."/>
            <person name="Kuo A."/>
            <person name="Tritt A."/>
            <person name="Lipzen A."/>
            <person name="He G."/>
            <person name="Yan M."/>
            <person name="Ng V."/>
            <person name="Cullen D."/>
            <person name="Martin F."/>
            <person name="Rosso M.-N."/>
            <person name="Henrissat B."/>
            <person name="Hibbett D."/>
            <person name="Martinez A.T."/>
            <person name="Grigoriev I.V."/>
        </authorList>
    </citation>
    <scope>NUCLEOTIDE SEQUENCE</scope>
    <source>
        <strain evidence="1">CIRM-BRFM 674</strain>
    </source>
</reference>
<dbReference type="EMBL" id="MU155540">
    <property type="protein sequence ID" value="KAF9472399.1"/>
    <property type="molecule type" value="Genomic_DNA"/>
</dbReference>
<organism evidence="1 2">
    <name type="scientific">Pholiota conissans</name>
    <dbReference type="NCBI Taxonomy" id="109636"/>
    <lineage>
        <taxon>Eukaryota</taxon>
        <taxon>Fungi</taxon>
        <taxon>Dikarya</taxon>
        <taxon>Basidiomycota</taxon>
        <taxon>Agaricomycotina</taxon>
        <taxon>Agaricomycetes</taxon>
        <taxon>Agaricomycetidae</taxon>
        <taxon>Agaricales</taxon>
        <taxon>Agaricineae</taxon>
        <taxon>Strophariaceae</taxon>
        <taxon>Pholiota</taxon>
    </lineage>
</organism>
<accession>A0A9P5YN76</accession>
<name>A0A9P5YN76_9AGAR</name>
<gene>
    <name evidence="1" type="ORF">BDN70DRAFT_482134</name>
</gene>
<keyword evidence="2" id="KW-1185">Reference proteome</keyword>
<proteinExistence type="predicted"/>
<evidence type="ECO:0000313" key="1">
    <source>
        <dbReference type="EMBL" id="KAF9472399.1"/>
    </source>
</evidence>